<dbReference type="RefSeq" id="WP_126750688.1">
    <property type="nucleotide sequence ID" value="NZ_CP012251.1"/>
</dbReference>
<gene>
    <name evidence="2" type="ORF">XSP_002852</name>
    <name evidence="1" type="ORF">XSP_002876</name>
</gene>
<proteinExistence type="predicted"/>
<reference evidence="1 3" key="1">
    <citation type="submission" date="2020-07" db="EMBL/GenBank/DDBJ databases">
        <authorList>
            <person name="Teixeira M."/>
        </authorList>
    </citation>
    <scope>NUCLEOTIDE SEQUENCE</scope>
    <source>
        <strain evidence="2">3</strain>
        <strain evidence="1">Xanthomonas arboricola pv. juglandis CPBF 427</strain>
    </source>
</reference>
<accession>A0A8E4ES50</accession>
<name>A0A8E4ES50_XANCJ</name>
<dbReference type="Proteomes" id="UP000514411">
    <property type="component" value="Chromosome"/>
</dbReference>
<dbReference type="AlphaFoldDB" id="A0A8E4ES50"/>
<sequence>MSWHTVCFRSGRTLGSVFDGSDMQEPNKSALVLLQQEATELLALFDQLRGDAVPAHDADNVVATASAERTEQTVHVTN</sequence>
<evidence type="ECO:0000313" key="2">
    <source>
        <dbReference type="EMBL" id="CAD1794218.1"/>
    </source>
</evidence>
<organism evidence="1">
    <name type="scientific">Xanthomonas campestris pv. juglandis</name>
    <name type="common">Xanthomonas arboricola pv. juglandis</name>
    <dbReference type="NCBI Taxonomy" id="195709"/>
    <lineage>
        <taxon>Bacteria</taxon>
        <taxon>Pseudomonadati</taxon>
        <taxon>Pseudomonadota</taxon>
        <taxon>Gammaproteobacteria</taxon>
        <taxon>Lysobacterales</taxon>
        <taxon>Lysobacteraceae</taxon>
        <taxon>Xanthomonas</taxon>
    </lineage>
</organism>
<protein>
    <submittedName>
        <fullName evidence="1">Uncharacterized protein</fullName>
    </submittedName>
</protein>
<evidence type="ECO:0000313" key="1">
    <source>
        <dbReference type="EMBL" id="CAD0334123.1"/>
    </source>
</evidence>
<dbReference type="EMBL" id="LR861807">
    <property type="protein sequence ID" value="CAD1794218.1"/>
    <property type="molecule type" value="Genomic_DNA"/>
</dbReference>
<dbReference type="EMBL" id="LR824643">
    <property type="protein sequence ID" value="CAD0334123.1"/>
    <property type="molecule type" value="Genomic_DNA"/>
</dbReference>
<evidence type="ECO:0000313" key="3">
    <source>
        <dbReference type="Proteomes" id="UP000514411"/>
    </source>
</evidence>